<organism evidence="2 3">
    <name type="scientific">Gymnopilus junonius</name>
    <name type="common">Spectacular rustgill mushroom</name>
    <name type="synonym">Gymnopilus spectabilis subsp. junonius</name>
    <dbReference type="NCBI Taxonomy" id="109634"/>
    <lineage>
        <taxon>Eukaryota</taxon>
        <taxon>Fungi</taxon>
        <taxon>Dikarya</taxon>
        <taxon>Basidiomycota</taxon>
        <taxon>Agaricomycotina</taxon>
        <taxon>Agaricomycetes</taxon>
        <taxon>Agaricomycetidae</taxon>
        <taxon>Agaricales</taxon>
        <taxon>Agaricineae</taxon>
        <taxon>Hymenogastraceae</taxon>
        <taxon>Gymnopilus</taxon>
    </lineage>
</organism>
<keyword evidence="1" id="KW-1133">Transmembrane helix</keyword>
<keyword evidence="3" id="KW-1185">Reference proteome</keyword>
<evidence type="ECO:0000313" key="3">
    <source>
        <dbReference type="Proteomes" id="UP000724874"/>
    </source>
</evidence>
<evidence type="ECO:0000313" key="2">
    <source>
        <dbReference type="EMBL" id="KAF8895692.1"/>
    </source>
</evidence>
<dbReference type="AlphaFoldDB" id="A0A9P5NN48"/>
<name>A0A9P5NN48_GYMJU</name>
<keyword evidence="1" id="KW-0812">Transmembrane</keyword>
<protein>
    <submittedName>
        <fullName evidence="2">Uncharacterized protein</fullName>
    </submittedName>
</protein>
<feature type="transmembrane region" description="Helical" evidence="1">
    <location>
        <begin position="80"/>
        <end position="101"/>
    </location>
</feature>
<accession>A0A9P5NN48</accession>
<dbReference type="EMBL" id="JADNYJ010000061">
    <property type="protein sequence ID" value="KAF8895692.1"/>
    <property type="molecule type" value="Genomic_DNA"/>
</dbReference>
<evidence type="ECO:0000256" key="1">
    <source>
        <dbReference type="SAM" id="Phobius"/>
    </source>
</evidence>
<dbReference type="OrthoDB" id="7862095at2759"/>
<dbReference type="Proteomes" id="UP000724874">
    <property type="component" value="Unassembled WGS sequence"/>
</dbReference>
<proteinExistence type="predicted"/>
<comment type="caution">
    <text evidence="2">The sequence shown here is derived from an EMBL/GenBank/DDBJ whole genome shotgun (WGS) entry which is preliminary data.</text>
</comment>
<reference evidence="2" key="1">
    <citation type="submission" date="2020-11" db="EMBL/GenBank/DDBJ databases">
        <authorList>
            <consortium name="DOE Joint Genome Institute"/>
            <person name="Ahrendt S."/>
            <person name="Riley R."/>
            <person name="Andreopoulos W."/>
            <person name="LaButti K."/>
            <person name="Pangilinan J."/>
            <person name="Ruiz-duenas F.J."/>
            <person name="Barrasa J.M."/>
            <person name="Sanchez-Garcia M."/>
            <person name="Camarero S."/>
            <person name="Miyauchi S."/>
            <person name="Serrano A."/>
            <person name="Linde D."/>
            <person name="Babiker R."/>
            <person name="Drula E."/>
            <person name="Ayuso-Fernandez I."/>
            <person name="Pacheco R."/>
            <person name="Padilla G."/>
            <person name="Ferreira P."/>
            <person name="Barriuso J."/>
            <person name="Kellner H."/>
            <person name="Castanera R."/>
            <person name="Alfaro M."/>
            <person name="Ramirez L."/>
            <person name="Pisabarro A.G."/>
            <person name="Kuo A."/>
            <person name="Tritt A."/>
            <person name="Lipzen A."/>
            <person name="He G."/>
            <person name="Yan M."/>
            <person name="Ng V."/>
            <person name="Cullen D."/>
            <person name="Martin F."/>
            <person name="Rosso M.-N."/>
            <person name="Henrissat B."/>
            <person name="Hibbett D."/>
            <person name="Martinez A.T."/>
            <person name="Grigoriev I.V."/>
        </authorList>
    </citation>
    <scope>NUCLEOTIDE SEQUENCE</scope>
    <source>
        <strain evidence="2">AH 44721</strain>
    </source>
</reference>
<feature type="transmembrane region" description="Helical" evidence="1">
    <location>
        <begin position="12"/>
        <end position="36"/>
    </location>
</feature>
<feature type="transmembrane region" description="Helical" evidence="1">
    <location>
        <begin position="48"/>
        <end position="68"/>
    </location>
</feature>
<feature type="transmembrane region" description="Helical" evidence="1">
    <location>
        <begin position="140"/>
        <end position="163"/>
    </location>
</feature>
<gene>
    <name evidence="2" type="ORF">CPB84DRAFT_1837113</name>
</gene>
<keyword evidence="1" id="KW-0472">Membrane</keyword>
<sequence length="232" mass="25679">MAAKFLCCLPLRLGVVVISFLQFLFCGAIAGSLWWALCCYGHSIHETAAIVVAAIYSAAALVAFLGLLGAFSRKTGLVKAFFLLLSAILLVEIGGSIWYLTTFYRNRHQTLAECINGSSDSNRIAYCNSLDAFKRIHQGVLLTSVIVPIVLQAYACYVVYYYFKRLESQRVERQRASQVFQPSGPVYQPVKVHDDAFPVSQPTYQYPYADTANSFGHTHQHSFAGNDAGNKL</sequence>